<protein>
    <submittedName>
        <fullName evidence="1">Uncharacterized protein</fullName>
    </submittedName>
</protein>
<accession>A0A4U6UMC5</accession>
<evidence type="ECO:0000313" key="1">
    <source>
        <dbReference type="EMBL" id="TKW17408.1"/>
    </source>
</evidence>
<dbReference type="AlphaFoldDB" id="A0A4U6UMC5"/>
<evidence type="ECO:0000313" key="2">
    <source>
        <dbReference type="Proteomes" id="UP000298652"/>
    </source>
</evidence>
<keyword evidence="2" id="KW-1185">Reference proteome</keyword>
<sequence length="175" mass="19205">MKIFLPFRGLPADDCNFFETGAHDNHYSRKTRNAGAVKIPFLPLFRRPLNSGSPRTSSSSSRLSFSARAPSSFLSTFPLPPKLPSAILLLLLLFLSNGNSFWQLSSARCSGSSTSGSSGDSSCSIDRRRSFIGDPNGDPHRGLIIRICTGNHADHTELHPRGYYRILLLSAMHLL</sequence>
<dbReference type="Gramene" id="TKW17408">
    <property type="protein sequence ID" value="TKW17408"/>
    <property type="gene ID" value="SEVIR_5G364132v2"/>
</dbReference>
<proteinExistence type="predicted"/>
<reference evidence="1" key="1">
    <citation type="submission" date="2019-03" db="EMBL/GenBank/DDBJ databases">
        <title>WGS assembly of Setaria viridis.</title>
        <authorList>
            <person name="Huang P."/>
            <person name="Jenkins J."/>
            <person name="Grimwood J."/>
            <person name="Barry K."/>
            <person name="Healey A."/>
            <person name="Mamidi S."/>
            <person name="Sreedasyam A."/>
            <person name="Shu S."/>
            <person name="Feldman M."/>
            <person name="Wu J."/>
            <person name="Yu Y."/>
            <person name="Chen C."/>
            <person name="Johnson J."/>
            <person name="Rokhsar D."/>
            <person name="Baxter I."/>
            <person name="Schmutz J."/>
            <person name="Brutnell T."/>
            <person name="Kellogg E."/>
        </authorList>
    </citation>
    <scope>NUCLEOTIDE SEQUENCE [LARGE SCALE GENOMIC DNA]</scope>
</reference>
<dbReference type="Proteomes" id="UP000298652">
    <property type="component" value="Chromosome 5"/>
</dbReference>
<gene>
    <name evidence="1" type="ORF">SEVIR_5G364132v2</name>
</gene>
<dbReference type="EMBL" id="CM016556">
    <property type="protein sequence ID" value="TKW17408.1"/>
    <property type="molecule type" value="Genomic_DNA"/>
</dbReference>
<organism evidence="1 2">
    <name type="scientific">Setaria viridis</name>
    <name type="common">Green bristlegrass</name>
    <name type="synonym">Setaria italica subsp. viridis</name>
    <dbReference type="NCBI Taxonomy" id="4556"/>
    <lineage>
        <taxon>Eukaryota</taxon>
        <taxon>Viridiplantae</taxon>
        <taxon>Streptophyta</taxon>
        <taxon>Embryophyta</taxon>
        <taxon>Tracheophyta</taxon>
        <taxon>Spermatophyta</taxon>
        <taxon>Magnoliopsida</taxon>
        <taxon>Liliopsida</taxon>
        <taxon>Poales</taxon>
        <taxon>Poaceae</taxon>
        <taxon>PACMAD clade</taxon>
        <taxon>Panicoideae</taxon>
        <taxon>Panicodae</taxon>
        <taxon>Paniceae</taxon>
        <taxon>Cenchrinae</taxon>
        <taxon>Setaria</taxon>
    </lineage>
</organism>
<name>A0A4U6UMC5_SETVI</name>